<feature type="transmembrane region" description="Helical" evidence="1">
    <location>
        <begin position="106"/>
        <end position="127"/>
    </location>
</feature>
<proteinExistence type="predicted"/>
<keyword evidence="1" id="KW-0812">Transmembrane</keyword>
<comment type="caution">
    <text evidence="2">The sequence shown here is derived from an EMBL/GenBank/DDBJ whole genome shotgun (WGS) entry which is preliminary data.</text>
</comment>
<dbReference type="PANTHER" id="PTHR40078">
    <property type="entry name" value="INTEGRAL MEMBRANE PROTEIN-RELATED"/>
    <property type="match status" value="1"/>
</dbReference>
<feature type="transmembrane region" description="Helical" evidence="1">
    <location>
        <begin position="160"/>
        <end position="181"/>
    </location>
</feature>
<organism evidence="2 3">
    <name type="scientific">Rossellomorea vietnamensis</name>
    <dbReference type="NCBI Taxonomy" id="218284"/>
    <lineage>
        <taxon>Bacteria</taxon>
        <taxon>Bacillati</taxon>
        <taxon>Bacillota</taxon>
        <taxon>Bacilli</taxon>
        <taxon>Bacillales</taxon>
        <taxon>Bacillaceae</taxon>
        <taxon>Rossellomorea</taxon>
    </lineage>
</organism>
<feature type="transmembrane region" description="Helical" evidence="1">
    <location>
        <begin position="75"/>
        <end position="94"/>
    </location>
</feature>
<protein>
    <recommendedName>
        <fullName evidence="4">YitT family protein</fullName>
    </recommendedName>
</protein>
<evidence type="ECO:0008006" key="4">
    <source>
        <dbReference type="Google" id="ProtNLM"/>
    </source>
</evidence>
<dbReference type="Pfam" id="PF19700">
    <property type="entry name" value="DUF6198"/>
    <property type="match status" value="1"/>
</dbReference>
<dbReference type="RefSeq" id="WP_060670604.1">
    <property type="nucleotide sequence ID" value="NZ_JBCNGU010000028.1"/>
</dbReference>
<sequence length="218" mass="24615">MKIYWQISYFVIGLLIFSYGISMSIKVQYLGIHPWDVLNIAMFDKFGLTIGTWNIIVGATLIVGTLLLKGKYIQIGTILNGVMVGMLVDFFLFYDLLPPQTGPVMDILILLSAILLMGVGGGLYSAAHLGTGPRDGFMLTISDLTNLSISRVRIICECTVLLIGLLLSGPVFVFTFIYTFIQSPIFQKSFLYFTERLHTRFPDRSKEKRRRLDQRRQA</sequence>
<dbReference type="InterPro" id="IPR038750">
    <property type="entry name" value="YczE/YyaS-like"/>
</dbReference>
<dbReference type="Proteomes" id="UP000050398">
    <property type="component" value="Unassembled WGS sequence"/>
</dbReference>
<dbReference type="PANTHER" id="PTHR40078:SF1">
    <property type="entry name" value="INTEGRAL MEMBRANE PROTEIN"/>
    <property type="match status" value="1"/>
</dbReference>
<keyword evidence="1" id="KW-1133">Transmembrane helix</keyword>
<feature type="transmembrane region" description="Helical" evidence="1">
    <location>
        <begin position="7"/>
        <end position="26"/>
    </location>
</feature>
<accession>A0A0P6W7D0</accession>
<keyword evidence="1" id="KW-0472">Membrane</keyword>
<dbReference type="PATRIC" id="fig|218284.4.peg.613"/>
<dbReference type="OrthoDB" id="154912at2"/>
<dbReference type="EMBL" id="LIXZ01000001">
    <property type="protein sequence ID" value="KPL61590.1"/>
    <property type="molecule type" value="Genomic_DNA"/>
</dbReference>
<dbReference type="AlphaFoldDB" id="A0A0P6W7D0"/>
<reference evidence="2 3" key="1">
    <citation type="submission" date="2015-08" db="EMBL/GenBank/DDBJ databases">
        <title>Draft Genome Sequence of Bacillus vietnamensis UCD-SED5.</title>
        <authorList>
            <person name="Lee R.D."/>
            <person name="Jospin G."/>
            <person name="Lang J.M."/>
            <person name="Coil D.A."/>
            <person name="Eisen J.A."/>
        </authorList>
    </citation>
    <scope>NUCLEOTIDE SEQUENCE [LARGE SCALE GENOMIC DNA]</scope>
    <source>
        <strain evidence="2 3">UCD-SED5</strain>
    </source>
</reference>
<dbReference type="eggNOG" id="COG2364">
    <property type="taxonomic scope" value="Bacteria"/>
</dbReference>
<feature type="transmembrane region" description="Helical" evidence="1">
    <location>
        <begin position="46"/>
        <end position="68"/>
    </location>
</feature>
<name>A0A0P6W7D0_9BACI</name>
<evidence type="ECO:0000256" key="1">
    <source>
        <dbReference type="SAM" id="Phobius"/>
    </source>
</evidence>
<gene>
    <name evidence="2" type="ORF">AM506_02900</name>
</gene>
<evidence type="ECO:0000313" key="2">
    <source>
        <dbReference type="EMBL" id="KPL61590.1"/>
    </source>
</evidence>
<evidence type="ECO:0000313" key="3">
    <source>
        <dbReference type="Proteomes" id="UP000050398"/>
    </source>
</evidence>